<keyword evidence="1" id="KW-0472">Membrane</keyword>
<dbReference type="AlphaFoldDB" id="A0A8K0X0L5"/>
<proteinExistence type="predicted"/>
<reference evidence="2" key="1">
    <citation type="journal article" date="2021" name="Nat. Commun.">
        <title>Genetic determinants of endophytism in the Arabidopsis root mycobiome.</title>
        <authorList>
            <person name="Mesny F."/>
            <person name="Miyauchi S."/>
            <person name="Thiergart T."/>
            <person name="Pickel B."/>
            <person name="Atanasova L."/>
            <person name="Karlsson M."/>
            <person name="Huettel B."/>
            <person name="Barry K.W."/>
            <person name="Haridas S."/>
            <person name="Chen C."/>
            <person name="Bauer D."/>
            <person name="Andreopoulos W."/>
            <person name="Pangilinan J."/>
            <person name="LaButti K."/>
            <person name="Riley R."/>
            <person name="Lipzen A."/>
            <person name="Clum A."/>
            <person name="Drula E."/>
            <person name="Henrissat B."/>
            <person name="Kohler A."/>
            <person name="Grigoriev I.V."/>
            <person name="Martin F.M."/>
            <person name="Hacquard S."/>
        </authorList>
    </citation>
    <scope>NUCLEOTIDE SEQUENCE</scope>
    <source>
        <strain evidence="2">MPI-CAGE-AT-0016</strain>
    </source>
</reference>
<feature type="transmembrane region" description="Helical" evidence="1">
    <location>
        <begin position="49"/>
        <end position="67"/>
    </location>
</feature>
<protein>
    <submittedName>
        <fullName evidence="2">Uncharacterized protein</fullName>
    </submittedName>
</protein>
<gene>
    <name evidence="2" type="ORF">B0T11DRAFT_124548</name>
</gene>
<evidence type="ECO:0000313" key="3">
    <source>
        <dbReference type="Proteomes" id="UP000813385"/>
    </source>
</evidence>
<keyword evidence="1" id="KW-1133">Transmembrane helix</keyword>
<comment type="caution">
    <text evidence="2">The sequence shown here is derived from an EMBL/GenBank/DDBJ whole genome shotgun (WGS) entry which is preliminary data.</text>
</comment>
<evidence type="ECO:0000256" key="1">
    <source>
        <dbReference type="SAM" id="Phobius"/>
    </source>
</evidence>
<name>A0A8K0X0L5_9PEZI</name>
<sequence>MHCDLRLEGDAHLIVDVHILPLTLDRIEARARATKEPDMAAKYPTSAEMLGGLVFLAVGTSLAYAAGPNTYYSYMQIHGRFWAHCLPPPLYAWRRTHTRRPPRRKVGNRPRLIIFHSSSQTSGLFAYAPLLCYSFSPRPPRPLPPRPASARR</sequence>
<keyword evidence="3" id="KW-1185">Reference proteome</keyword>
<organism evidence="2 3">
    <name type="scientific">Plectosphaerella cucumerina</name>
    <dbReference type="NCBI Taxonomy" id="40658"/>
    <lineage>
        <taxon>Eukaryota</taxon>
        <taxon>Fungi</taxon>
        <taxon>Dikarya</taxon>
        <taxon>Ascomycota</taxon>
        <taxon>Pezizomycotina</taxon>
        <taxon>Sordariomycetes</taxon>
        <taxon>Hypocreomycetidae</taxon>
        <taxon>Glomerellales</taxon>
        <taxon>Plectosphaerellaceae</taxon>
        <taxon>Plectosphaerella</taxon>
    </lineage>
</organism>
<evidence type="ECO:0000313" key="2">
    <source>
        <dbReference type="EMBL" id="KAH7354142.1"/>
    </source>
</evidence>
<accession>A0A8K0X0L5</accession>
<dbReference type="EMBL" id="JAGPXD010000005">
    <property type="protein sequence ID" value="KAH7354142.1"/>
    <property type="molecule type" value="Genomic_DNA"/>
</dbReference>
<dbReference type="Proteomes" id="UP000813385">
    <property type="component" value="Unassembled WGS sequence"/>
</dbReference>
<keyword evidence="1" id="KW-0812">Transmembrane</keyword>